<gene>
    <name evidence="2" type="ORF">DFR42_101551</name>
</gene>
<accession>A0A318JGS9</accession>
<name>A0A318JGS9_9BURK</name>
<organism evidence="2 3">
    <name type="scientific">Undibacterium pigrum</name>
    <dbReference type="NCBI Taxonomy" id="401470"/>
    <lineage>
        <taxon>Bacteria</taxon>
        <taxon>Pseudomonadati</taxon>
        <taxon>Pseudomonadota</taxon>
        <taxon>Betaproteobacteria</taxon>
        <taxon>Burkholderiales</taxon>
        <taxon>Oxalobacteraceae</taxon>
        <taxon>Undibacterium</taxon>
    </lineage>
</organism>
<proteinExistence type="predicted"/>
<dbReference type="SMART" id="SM00382">
    <property type="entry name" value="AAA"/>
    <property type="match status" value="1"/>
</dbReference>
<dbReference type="InterPro" id="IPR003593">
    <property type="entry name" value="AAA+_ATPase"/>
</dbReference>
<evidence type="ECO:0000313" key="3">
    <source>
        <dbReference type="Proteomes" id="UP000247792"/>
    </source>
</evidence>
<dbReference type="RefSeq" id="WP_110253409.1">
    <property type="nucleotide sequence ID" value="NZ_QJKB01000001.1"/>
</dbReference>
<protein>
    <submittedName>
        <fullName evidence="2">ATPase family protein associated with various cellular activities (AAA)</fullName>
    </submittedName>
</protein>
<dbReference type="AlphaFoldDB" id="A0A318JGS9"/>
<dbReference type="Proteomes" id="UP000247792">
    <property type="component" value="Unassembled WGS sequence"/>
</dbReference>
<reference evidence="2 3" key="1">
    <citation type="submission" date="2018-05" db="EMBL/GenBank/DDBJ databases">
        <title>Genomic Encyclopedia of Type Strains, Phase IV (KMG-IV): sequencing the most valuable type-strain genomes for metagenomic binning, comparative biology and taxonomic classification.</title>
        <authorList>
            <person name="Goeker M."/>
        </authorList>
    </citation>
    <scope>NUCLEOTIDE SEQUENCE [LARGE SCALE GENOMIC DNA]</scope>
    <source>
        <strain evidence="2 3">DSM 19792</strain>
    </source>
</reference>
<keyword evidence="3" id="KW-1185">Reference proteome</keyword>
<dbReference type="Pfam" id="PF25199">
    <property type="entry name" value="nSTAND_NTPase5"/>
    <property type="match status" value="1"/>
</dbReference>
<dbReference type="CDD" id="cd00009">
    <property type="entry name" value="AAA"/>
    <property type="match status" value="1"/>
</dbReference>
<dbReference type="InterPro" id="IPR027417">
    <property type="entry name" value="P-loop_NTPase"/>
</dbReference>
<feature type="domain" description="AAA+ ATPase" evidence="1">
    <location>
        <begin position="362"/>
        <end position="494"/>
    </location>
</feature>
<dbReference type="SUPFAM" id="SSF52540">
    <property type="entry name" value="P-loop containing nucleoside triphosphate hydrolases"/>
    <property type="match status" value="1"/>
</dbReference>
<dbReference type="InterPro" id="IPR057574">
    <property type="entry name" value="nSTAND_NTPase5_dom"/>
</dbReference>
<evidence type="ECO:0000259" key="1">
    <source>
        <dbReference type="SMART" id="SM00382"/>
    </source>
</evidence>
<dbReference type="Gene3D" id="3.40.50.300">
    <property type="entry name" value="P-loop containing nucleotide triphosphate hydrolases"/>
    <property type="match status" value="1"/>
</dbReference>
<evidence type="ECO:0000313" key="2">
    <source>
        <dbReference type="EMBL" id="PXX46975.1"/>
    </source>
</evidence>
<sequence length="1100" mass="122738">MREMDLELFKEELSSLTLRPGLLFGPGVTRVPGELAEAFYDVFARLGFSGILASDASDVDYPAAVDAAFELHPEKHDLLTHALIEKLRGLKPSLEVPHIVLAGWSAYVAMTEDLILEEALRNYTDGVPSSKSVTIVDHASVEPPSRSYPIYKLLGNLNNSEEERTVCLSDADTLLRKQSWSRMMNSLSNYLRDAPLVVLGFESALQRLRDVLSLFATQSSPRITKLRFLKGDPCLKDPTIRAILKKFDVAVVDGSQRDLTELVSKQRSLGSLAITLAPLKTPFRLVQDFASNYDSPVAVVPIAEETTLQLSPLEKPSCIDSLFRPASSDWRPFQANLDLKRDCVSDIANEIRLQVSLARPKQPRVVLLVGDAGVGKTTIAKRVALEVSENGTLVLWCRRVTSGLWLRSFKKWVNELFTELKKSHDKHFKNLILFCDDPWALRIDSADALVALEESPIPTTLVVTLRNTDRYLSELRTATTSTIAHKEIDIPFELSDGEMEQMSEMLLKIGAVTTVEKAMSLVQTAQIKNARDILCSLWYLVPETKSQLAESLKDEYFRLGDVANIPELAQSLVVSGKQAHKAYEYVTVSTRLGIGLPVEVLVHALGIDYAAWIGSLENGRPLWGLLYDDMSDDGTTVMYFTRNDVVTKVLIDLVNGGLAGHMGEVRVLKELIVACKDGSAPYRGFLIDVLVRARHKLGDLFSYEQGYELYEAALDNLPFEDRLLEHHFGIWIQDKGPKDGTAYRQMEKALRSAASSGSDRDAPREHIHASMAAAMLQQVRNGAVEWTMGAETVEHHLSLAASPTFFNAHTSHVAANLRFELAQLAVQRQDGEIADKLTLRAFEEIERAYQTVGAKARTSFQHNKTIGMLEDLQRKILGLIPDSDRLKSMAVELFKRTARQSGFALAARRQLVEASQTGKGKDYNELNSYLRECFALIELGGSKPTTEFLSIRVDLVVRWKIQGFKEVDWDVFCDDLLEVLLDPKFENDVLKRFYLAVAYFHLNNTTEANATFAQLRRENSTNHKPNSIRAIFQDKNGNPRRFQCNARLVGNRAMASVPELQIDAPLKTNASGVIHVFIGFSFNGPVAVLETPEIADIAVY</sequence>
<comment type="caution">
    <text evidence="2">The sequence shown here is derived from an EMBL/GenBank/DDBJ whole genome shotgun (WGS) entry which is preliminary data.</text>
</comment>
<dbReference type="EMBL" id="QJKB01000001">
    <property type="protein sequence ID" value="PXX46975.1"/>
    <property type="molecule type" value="Genomic_DNA"/>
</dbReference>
<dbReference type="OrthoDB" id="7357874at2"/>